<evidence type="ECO:0000313" key="4">
    <source>
        <dbReference type="EMBL" id="GGA11117.1"/>
    </source>
</evidence>
<evidence type="ECO:0000256" key="1">
    <source>
        <dbReference type="PIRNR" id="PIRNR006615"/>
    </source>
</evidence>
<keyword evidence="1" id="KW-0482">Metalloprotease</keyword>
<gene>
    <name evidence="4" type="primary">cxp</name>
    <name evidence="4" type="ORF">GCM10011498_09100</name>
</gene>
<dbReference type="RefSeq" id="WP_188671320.1">
    <property type="nucleotide sequence ID" value="NZ_BMKA01000001.1"/>
</dbReference>
<sequence>MNSKTAYAALADHFRDVVALGQVSGLLGWDQETIMPKGAAAQRSEWMSALEKLSHSQRTDPRIAEWLDAVEGADLNMVEAANVRLIRRQFERQSKVPAALASQIARVTSQAQGVWAKAREAGDFSAFQDVLTEVLALRREEAAALAQGGNLYDALLEDYEPGMKEPELVTLLGGLRDGLVDLRGRVGASDAVIPDIQGSFSHGQQTMIAHELATAFGYDWSRGRLDFSVHPFSSGSFNDVRITTRVSETDPFNCFYSTIHEVGHATYEQGISQDYGLSMLGRGVSMGVHESQSRILENQLGRSRAFTGYLFNRMTEVFGDFGISDAESFYRVVNKLHRGFIRTEADEVQYNLHVLLRFDLERKMIAGELEVADLEAAWNERFEKDFGYPVDQPANGVLQDVHWSVGLIGYFPTYSLGNIYAGELFAAMSGDLPDLQEDLGKGDTKAALAWLGDKIHQHGALYEPRETITRAVGHAPTAKPLLAYLNAKFGDIYEL</sequence>
<comment type="similarity">
    <text evidence="1">Belongs to the peptidase M32 family.</text>
</comment>
<keyword evidence="5" id="KW-1185">Reference proteome</keyword>
<dbReference type="PROSITE" id="PS52034">
    <property type="entry name" value="PEPTIDASE_M32"/>
    <property type="match status" value="1"/>
</dbReference>
<keyword evidence="1" id="KW-0378">Hydrolase</keyword>
<dbReference type="PANTHER" id="PTHR34217">
    <property type="entry name" value="METAL-DEPENDENT CARBOXYPEPTIDASE"/>
    <property type="match status" value="1"/>
</dbReference>
<keyword evidence="1 2" id="KW-0479">Metal-binding</keyword>
<comment type="catalytic activity">
    <reaction evidence="1">
        <text>Release of a C-terminal amino acid with broad specificity, except for -Pro.</text>
        <dbReference type="EC" id="3.4.17.19"/>
    </reaction>
</comment>
<dbReference type="Pfam" id="PF02074">
    <property type="entry name" value="Peptidase_M32"/>
    <property type="match status" value="1"/>
</dbReference>
<feature type="binding site" evidence="2">
    <location>
        <position position="290"/>
    </location>
    <ligand>
        <name>Zn(2+)</name>
        <dbReference type="ChEBI" id="CHEBI:29105"/>
        <note>catalytic</note>
    </ligand>
</feature>
<dbReference type="CDD" id="cd06460">
    <property type="entry name" value="M32_Taq"/>
    <property type="match status" value="1"/>
</dbReference>
<keyword evidence="1" id="KW-0645">Protease</keyword>
<dbReference type="InterPro" id="IPR001333">
    <property type="entry name" value="Peptidase_M32_Taq"/>
</dbReference>
<feature type="active site" description="Proton donor/acceptor" evidence="3">
    <location>
        <position position="261"/>
    </location>
</feature>
<comment type="function">
    <text evidence="1">Broad specificity carboxypetidase that releases amino acids sequentially from the C-terminus, including neutral, aromatic, polar and basic residues.</text>
</comment>
<keyword evidence="1 4" id="KW-0121">Carboxypeptidase</keyword>
<reference evidence="4" key="1">
    <citation type="journal article" date="2014" name="Int. J. Syst. Evol. Microbiol.">
        <title>Complete genome sequence of Corynebacterium casei LMG S-19264T (=DSM 44701T), isolated from a smear-ripened cheese.</title>
        <authorList>
            <consortium name="US DOE Joint Genome Institute (JGI-PGF)"/>
            <person name="Walter F."/>
            <person name="Albersmeier A."/>
            <person name="Kalinowski J."/>
            <person name="Ruckert C."/>
        </authorList>
    </citation>
    <scope>NUCLEOTIDE SEQUENCE</scope>
    <source>
        <strain evidence="4">CGMCC 1.15880</strain>
    </source>
</reference>
<dbReference type="PIRSF" id="PIRSF006615">
    <property type="entry name" value="Zn_crbxpep_Taq"/>
    <property type="match status" value="1"/>
</dbReference>
<dbReference type="AlphaFoldDB" id="A0A916QUM7"/>
<dbReference type="PRINTS" id="PR00998">
    <property type="entry name" value="CRBOXYPTASET"/>
</dbReference>
<organism evidence="4 5">
    <name type="scientific">Neptunicoccus cionae</name>
    <dbReference type="NCBI Taxonomy" id="2035344"/>
    <lineage>
        <taxon>Bacteria</taxon>
        <taxon>Pseudomonadati</taxon>
        <taxon>Pseudomonadota</taxon>
        <taxon>Alphaproteobacteria</taxon>
        <taxon>Rhodobacterales</taxon>
        <taxon>Paracoccaceae</taxon>
        <taxon>Neptunicoccus</taxon>
    </lineage>
</organism>
<dbReference type="GO" id="GO:0006508">
    <property type="term" value="P:proteolysis"/>
    <property type="evidence" value="ECO:0007669"/>
    <property type="project" value="UniProtKB-UniRule"/>
</dbReference>
<comment type="caution">
    <text evidence="4">The sequence shown here is derived from an EMBL/GenBank/DDBJ whole genome shotgun (WGS) entry which is preliminary data.</text>
</comment>
<feature type="binding site" evidence="2">
    <location>
        <position position="260"/>
    </location>
    <ligand>
        <name>Zn(2+)</name>
        <dbReference type="ChEBI" id="CHEBI:29105"/>
        <note>catalytic</note>
    </ligand>
</feature>
<dbReference type="GO" id="GO:0004181">
    <property type="term" value="F:metallocarboxypeptidase activity"/>
    <property type="evidence" value="ECO:0007669"/>
    <property type="project" value="UniProtKB-UniRule"/>
</dbReference>
<evidence type="ECO:0000313" key="5">
    <source>
        <dbReference type="Proteomes" id="UP000628017"/>
    </source>
</evidence>
<feature type="binding site" evidence="2">
    <location>
        <position position="264"/>
    </location>
    <ligand>
        <name>Zn(2+)</name>
        <dbReference type="ChEBI" id="CHEBI:29105"/>
        <note>catalytic</note>
    </ligand>
</feature>
<protein>
    <recommendedName>
        <fullName evidence="1">Metal-dependent carboxypeptidase</fullName>
        <ecNumber evidence="1">3.4.17.19</ecNumber>
    </recommendedName>
</protein>
<dbReference type="Proteomes" id="UP000628017">
    <property type="component" value="Unassembled WGS sequence"/>
</dbReference>
<reference evidence="4" key="2">
    <citation type="submission" date="2020-09" db="EMBL/GenBank/DDBJ databases">
        <authorList>
            <person name="Sun Q."/>
            <person name="Zhou Y."/>
        </authorList>
    </citation>
    <scope>NUCLEOTIDE SEQUENCE</scope>
    <source>
        <strain evidence="4">CGMCC 1.15880</strain>
    </source>
</reference>
<accession>A0A916QUM7</accession>
<comment type="cofactor">
    <cofactor evidence="2">
        <name>Zn(2+)</name>
        <dbReference type="ChEBI" id="CHEBI:29105"/>
    </cofactor>
    <text evidence="2">Binds 1 zinc ion per subunit.</text>
</comment>
<dbReference type="EMBL" id="BMKA01000001">
    <property type="protein sequence ID" value="GGA11117.1"/>
    <property type="molecule type" value="Genomic_DNA"/>
</dbReference>
<evidence type="ECO:0000256" key="2">
    <source>
        <dbReference type="PIRSR" id="PIRSR006615-1"/>
    </source>
</evidence>
<evidence type="ECO:0000256" key="3">
    <source>
        <dbReference type="PIRSR" id="PIRSR006615-2"/>
    </source>
</evidence>
<dbReference type="Gene3D" id="1.10.1370.30">
    <property type="match status" value="1"/>
</dbReference>
<dbReference type="PANTHER" id="PTHR34217:SF1">
    <property type="entry name" value="CARBOXYPEPTIDASE 1"/>
    <property type="match status" value="1"/>
</dbReference>
<dbReference type="SUPFAM" id="SSF55486">
    <property type="entry name" value="Metalloproteases ('zincins'), catalytic domain"/>
    <property type="match status" value="1"/>
</dbReference>
<dbReference type="EC" id="3.4.17.19" evidence="1"/>
<name>A0A916QUM7_9RHOB</name>
<keyword evidence="2" id="KW-0862">Zinc</keyword>
<dbReference type="GO" id="GO:0046872">
    <property type="term" value="F:metal ion binding"/>
    <property type="evidence" value="ECO:0007669"/>
    <property type="project" value="UniProtKB-KW"/>
</dbReference>
<proteinExistence type="inferred from homology"/>